<sequence length="506" mass="55006">MGFTVTRTSRSLVAPSSPTPAETLPLSVIDRVAGLRHLVRSLHVFEAGGRNGGGEPARVVIREALGKALVEYHPFAGRFVEGDGGGEVAVACTGEGAWFVEATAACSLEEVKLLDHPMVIPKEELLPEPAPDVQPLDIPLMMQVTEFTCGGFVVGLISVHTIADGLGAGQFINAVADYARGLAKPRVSPVWARDAIPDPPRMPAPPPRLELLDLRYFTVDLSPDHIAKVKSAFFESTGHRCSAFDVCVAKTWQARTRALVAAGDDDQERRTVRVCFFANTRHLMLKGDARRRRRRGSTATASTRWRRRRAAARWPAPTIVDVVRIVRDAKARLAADVARWAERRTVRVCFFANTRHLMLKGDGAAAAATGFYGNCFYPVAAAASGGEVAGADIVDVVRIVRDAKARLAADVARWAVGGFEEDPYELTFTYDSLFVSDWTRLGFLDADYGWGTPSHVVPFSYHPFMAVAVIGAPPAPKLGSRVMTMCVEEAHLPEFRDQMNAFAAAN</sequence>
<evidence type="ECO:0000313" key="4">
    <source>
        <dbReference type="Proteomes" id="UP000026960"/>
    </source>
</evidence>
<evidence type="ECO:0000256" key="1">
    <source>
        <dbReference type="ARBA" id="ARBA00009861"/>
    </source>
</evidence>
<dbReference type="Proteomes" id="UP000026960">
    <property type="component" value="Chromosome 5"/>
</dbReference>
<dbReference type="Gramene" id="OBART05G02540.1">
    <property type="protein sequence ID" value="OBART05G02540.1"/>
    <property type="gene ID" value="OBART05G02540"/>
</dbReference>
<keyword evidence="4" id="KW-1185">Reference proteome</keyword>
<dbReference type="HOGENOM" id="CLU_014546_2_0_1"/>
<dbReference type="InterPro" id="IPR050898">
    <property type="entry name" value="Plant_acyltransferase"/>
</dbReference>
<dbReference type="Pfam" id="PF02458">
    <property type="entry name" value="Transferase"/>
    <property type="match status" value="2"/>
</dbReference>
<dbReference type="InterPro" id="IPR023213">
    <property type="entry name" value="CAT-like_dom_sf"/>
</dbReference>
<proteinExistence type="inferred from homology"/>
<dbReference type="GO" id="GO:0050734">
    <property type="term" value="F:hydroxycinnamoyltransferase activity"/>
    <property type="evidence" value="ECO:0007669"/>
    <property type="project" value="UniProtKB-ARBA"/>
</dbReference>
<organism evidence="3">
    <name type="scientific">Oryza barthii</name>
    <dbReference type="NCBI Taxonomy" id="65489"/>
    <lineage>
        <taxon>Eukaryota</taxon>
        <taxon>Viridiplantae</taxon>
        <taxon>Streptophyta</taxon>
        <taxon>Embryophyta</taxon>
        <taxon>Tracheophyta</taxon>
        <taxon>Spermatophyta</taxon>
        <taxon>Magnoliopsida</taxon>
        <taxon>Liliopsida</taxon>
        <taxon>Poales</taxon>
        <taxon>Poaceae</taxon>
        <taxon>BOP clade</taxon>
        <taxon>Oryzoideae</taxon>
        <taxon>Oryzeae</taxon>
        <taxon>Oryzinae</taxon>
        <taxon>Oryza</taxon>
    </lineage>
</organism>
<reference evidence="3" key="2">
    <citation type="submission" date="2015-03" db="UniProtKB">
        <authorList>
            <consortium name="EnsemblPlants"/>
        </authorList>
    </citation>
    <scope>IDENTIFICATION</scope>
</reference>
<dbReference type="AlphaFoldDB" id="A0A0D3G2Z2"/>
<protein>
    <submittedName>
        <fullName evidence="3">Uncharacterized protein</fullName>
    </submittedName>
</protein>
<accession>A0A0D3G2Z2</accession>
<dbReference type="eggNOG" id="ENOG502QQHA">
    <property type="taxonomic scope" value="Eukaryota"/>
</dbReference>
<dbReference type="EnsemblPlants" id="OBART05G02540.1">
    <property type="protein sequence ID" value="OBART05G02540.1"/>
    <property type="gene ID" value="OBART05G02540"/>
</dbReference>
<evidence type="ECO:0000256" key="2">
    <source>
        <dbReference type="SAM" id="MobiDB-lite"/>
    </source>
</evidence>
<dbReference type="Gene3D" id="3.30.559.10">
    <property type="entry name" value="Chloramphenicol acetyltransferase-like domain"/>
    <property type="match status" value="3"/>
</dbReference>
<reference evidence="3" key="1">
    <citation type="journal article" date="2009" name="Rice">
        <title>De Novo Next Generation Sequencing of Plant Genomes.</title>
        <authorList>
            <person name="Rounsley S."/>
            <person name="Marri P.R."/>
            <person name="Yu Y."/>
            <person name="He R."/>
            <person name="Sisneros N."/>
            <person name="Goicoechea J.L."/>
            <person name="Lee S.J."/>
            <person name="Angelova A."/>
            <person name="Kudrna D."/>
            <person name="Luo M."/>
            <person name="Affourtit J."/>
            <person name="Desany B."/>
            <person name="Knight J."/>
            <person name="Niazi F."/>
            <person name="Egholm M."/>
            <person name="Wing R.A."/>
        </authorList>
    </citation>
    <scope>NUCLEOTIDE SEQUENCE [LARGE SCALE GENOMIC DNA]</scope>
    <source>
        <strain evidence="3">cv. IRGC 105608</strain>
    </source>
</reference>
<evidence type="ECO:0000313" key="3">
    <source>
        <dbReference type="EnsemblPlants" id="OBART05G02540.1"/>
    </source>
</evidence>
<dbReference type="PANTHER" id="PTHR31147:SF54">
    <property type="entry name" value="OS10G0105900 PROTEIN"/>
    <property type="match status" value="1"/>
</dbReference>
<name>A0A0D3G2Z2_9ORYZ</name>
<dbReference type="PANTHER" id="PTHR31147">
    <property type="entry name" value="ACYL TRANSFERASE 4"/>
    <property type="match status" value="1"/>
</dbReference>
<comment type="similarity">
    <text evidence="1">Belongs to the plant acyltransferase family.</text>
</comment>
<dbReference type="PaxDb" id="65489-OBART05G02540.1"/>
<feature type="region of interest" description="Disordered" evidence="2">
    <location>
        <begin position="1"/>
        <end position="20"/>
    </location>
</feature>
<dbReference type="STRING" id="65489.A0A0D3G2Z2"/>